<evidence type="ECO:0000259" key="2">
    <source>
        <dbReference type="PROSITE" id="PS51740"/>
    </source>
</evidence>
<dbReference type="RefSeq" id="WP_238413442.1">
    <property type="nucleotide sequence ID" value="NZ_FRAF01000028.1"/>
</dbReference>
<dbReference type="NCBIfam" id="TIGR01439">
    <property type="entry name" value="lp_hng_hel_AbrB"/>
    <property type="match status" value="1"/>
</dbReference>
<dbReference type="Pfam" id="PF04014">
    <property type="entry name" value="MazE_antitoxin"/>
    <property type="match status" value="1"/>
</dbReference>
<organism evidence="3 4">
    <name type="scientific">Alicyclobacillus tolerans</name>
    <dbReference type="NCBI Taxonomy" id="90970"/>
    <lineage>
        <taxon>Bacteria</taxon>
        <taxon>Bacillati</taxon>
        <taxon>Bacillota</taxon>
        <taxon>Bacilli</taxon>
        <taxon>Bacillales</taxon>
        <taxon>Alicyclobacillaceae</taxon>
        <taxon>Alicyclobacillus</taxon>
    </lineage>
</organism>
<protein>
    <submittedName>
        <fullName evidence="3">Transcriptional regulator, AbrB family</fullName>
    </submittedName>
</protein>
<evidence type="ECO:0000313" key="3">
    <source>
        <dbReference type="EMBL" id="SHK93899.1"/>
    </source>
</evidence>
<keyword evidence="4" id="KW-1185">Reference proteome</keyword>
<gene>
    <name evidence="3" type="ORF">SAMN05443507_12815</name>
</gene>
<name>A0A1M6WJX9_9BACL</name>
<dbReference type="GO" id="GO:0003677">
    <property type="term" value="F:DNA binding"/>
    <property type="evidence" value="ECO:0007669"/>
    <property type="project" value="UniProtKB-UniRule"/>
</dbReference>
<evidence type="ECO:0000256" key="1">
    <source>
        <dbReference type="PROSITE-ProRule" id="PRU01076"/>
    </source>
</evidence>
<sequence>MQEDILDTGMTKRVDELGRIVIPKELRMSLGIECGDELEFLLDEENLILQKYVPGCIFCKNTEDLLWFHEQQVCRHCTQQLQQYIKY</sequence>
<proteinExistence type="predicted"/>
<accession>A0A1M6WJX9</accession>
<dbReference type="InterPro" id="IPR037914">
    <property type="entry name" value="SpoVT-AbrB_sf"/>
</dbReference>
<dbReference type="Gene3D" id="2.10.260.10">
    <property type="match status" value="1"/>
</dbReference>
<dbReference type="SMART" id="SM00966">
    <property type="entry name" value="SpoVT_AbrB"/>
    <property type="match status" value="1"/>
</dbReference>
<dbReference type="STRING" id="1830138.SAMN05443507_12815"/>
<dbReference type="EMBL" id="FRAF01000028">
    <property type="protein sequence ID" value="SHK93899.1"/>
    <property type="molecule type" value="Genomic_DNA"/>
</dbReference>
<feature type="domain" description="SpoVT-AbrB" evidence="2">
    <location>
        <begin position="9"/>
        <end position="54"/>
    </location>
</feature>
<keyword evidence="1" id="KW-0238">DNA-binding</keyword>
<reference evidence="4" key="1">
    <citation type="submission" date="2016-11" db="EMBL/GenBank/DDBJ databases">
        <authorList>
            <person name="Varghese N."/>
            <person name="Submissions S."/>
        </authorList>
    </citation>
    <scope>NUCLEOTIDE SEQUENCE [LARGE SCALE GENOMIC DNA]</scope>
    <source>
        <strain evidence="4">USBA-503</strain>
    </source>
</reference>
<evidence type="ECO:0000313" key="4">
    <source>
        <dbReference type="Proteomes" id="UP000184016"/>
    </source>
</evidence>
<dbReference type="AlphaFoldDB" id="A0A1M6WJX9"/>
<dbReference type="InterPro" id="IPR007159">
    <property type="entry name" value="SpoVT-AbrB_dom"/>
</dbReference>
<dbReference type="SUPFAM" id="SSF89447">
    <property type="entry name" value="AbrB/MazE/MraZ-like"/>
    <property type="match status" value="1"/>
</dbReference>
<dbReference type="Proteomes" id="UP000184016">
    <property type="component" value="Unassembled WGS sequence"/>
</dbReference>
<dbReference type="InterPro" id="IPR052731">
    <property type="entry name" value="B_subtilis_Trans_State_Reg"/>
</dbReference>
<dbReference type="PROSITE" id="PS51740">
    <property type="entry name" value="SPOVT_ABRB"/>
    <property type="match status" value="1"/>
</dbReference>
<dbReference type="PANTHER" id="PTHR36432:SF4">
    <property type="entry name" value="TRANSITION STATE REGULATOR ABH-RELATED"/>
    <property type="match status" value="1"/>
</dbReference>
<dbReference type="PANTHER" id="PTHR36432">
    <property type="match status" value="1"/>
</dbReference>